<dbReference type="OrthoDB" id="9792269at2"/>
<reference evidence="3 4" key="1">
    <citation type="submission" date="2015-07" db="EMBL/GenBank/DDBJ databases">
        <authorList>
            <person name="Kim K.M."/>
        </authorList>
    </citation>
    <scope>NUCLEOTIDE SEQUENCE [LARGE SCALE GENOMIC DNA]</scope>
    <source>
        <strain evidence="3 4">KCTC 12363</strain>
    </source>
</reference>
<dbReference type="EMBL" id="CP012040">
    <property type="protein sequence ID" value="AKP51685.1"/>
    <property type="molecule type" value="Genomic_DNA"/>
</dbReference>
<accession>A0A0H4PF13</accession>
<dbReference type="PANTHER" id="PTHR45947:SF3">
    <property type="entry name" value="SULFOQUINOVOSYL TRANSFERASE SQD2"/>
    <property type="match status" value="1"/>
</dbReference>
<dbReference type="SUPFAM" id="SSF53756">
    <property type="entry name" value="UDP-Glycosyltransferase/glycogen phosphorylase"/>
    <property type="match status" value="1"/>
</dbReference>
<evidence type="ECO:0000259" key="1">
    <source>
        <dbReference type="Pfam" id="PF00534"/>
    </source>
</evidence>
<dbReference type="PANTHER" id="PTHR45947">
    <property type="entry name" value="SULFOQUINOVOSYL TRANSFERASE SQD2"/>
    <property type="match status" value="1"/>
</dbReference>
<dbReference type="InterPro" id="IPR050194">
    <property type="entry name" value="Glycosyltransferase_grp1"/>
</dbReference>
<protein>
    <submittedName>
        <fullName evidence="3">Alpha-D-GlcNAc alpha-1,2-L-rhamnosyltransferase</fullName>
    </submittedName>
</protein>
<dbReference type="RefSeq" id="WP_048641994.1">
    <property type="nucleotide sequence ID" value="NZ_CAXBGM010000021.1"/>
</dbReference>
<name>A0A0H4PF13_9BACT</name>
<organism evidence="3 4">
    <name type="scientific">Cyclobacterium amurskyense</name>
    <dbReference type="NCBI Taxonomy" id="320787"/>
    <lineage>
        <taxon>Bacteria</taxon>
        <taxon>Pseudomonadati</taxon>
        <taxon>Bacteroidota</taxon>
        <taxon>Cytophagia</taxon>
        <taxon>Cytophagales</taxon>
        <taxon>Cyclobacteriaceae</taxon>
        <taxon>Cyclobacterium</taxon>
    </lineage>
</organism>
<feature type="domain" description="Glycosyl transferase family 1" evidence="1">
    <location>
        <begin position="193"/>
        <end position="349"/>
    </location>
</feature>
<dbReference type="KEGG" id="camu:CA2015_2267"/>
<evidence type="ECO:0000259" key="2">
    <source>
        <dbReference type="Pfam" id="PF09314"/>
    </source>
</evidence>
<dbReference type="PATRIC" id="fig|320787.5.peg.2486"/>
<dbReference type="AlphaFoldDB" id="A0A0H4PF13"/>
<evidence type="ECO:0000313" key="3">
    <source>
        <dbReference type="EMBL" id="AKP51685.1"/>
    </source>
</evidence>
<dbReference type="Proteomes" id="UP000036520">
    <property type="component" value="Chromosome"/>
</dbReference>
<keyword evidence="4" id="KW-1185">Reference proteome</keyword>
<dbReference type="STRING" id="320787.CA2015_2267"/>
<dbReference type="InterPro" id="IPR001296">
    <property type="entry name" value="Glyco_trans_1"/>
</dbReference>
<feature type="domain" description="DUF1972" evidence="2">
    <location>
        <begin position="9"/>
        <end position="179"/>
    </location>
</feature>
<dbReference type="Pfam" id="PF09314">
    <property type="entry name" value="DUF1972"/>
    <property type="match status" value="1"/>
</dbReference>
<proteinExistence type="predicted"/>
<dbReference type="GO" id="GO:0016757">
    <property type="term" value="F:glycosyltransferase activity"/>
    <property type="evidence" value="ECO:0007669"/>
    <property type="project" value="InterPro"/>
</dbReference>
<keyword evidence="3" id="KW-0808">Transferase</keyword>
<dbReference type="InterPro" id="IPR015393">
    <property type="entry name" value="DUF1972"/>
</dbReference>
<sequence>MSKNNKPLHVAIVGTRGYPYVYGGYETFVKEMGERLVQRGIEVTVYCHAPLFEKQPKKVNGINLVYIPCVETKSLSQLTNSLLSMIHVCFSKVDVVFVVNSANGPFGILTKLFGKPSTINVDGLEWLRPKWKGLGARYYLFASRLATKLYDQLITDSDEMEKIYLEKFNAPSKMIAYGANPKLSSDSTLIEEWNLQKESYFLIVGRLIPDNNADLIVEGFVKSKSKRKLVIVGDVPYHDKFAQRMKQVDDKRLIFTGYVRDQEQLASLYHNCYAYFHGHEYGGTNPAMLKALGFGCAILALNTRFNQEMLQKGKYGWYFEKNVESVVDITDRAEKSPEKMEKLREHSREGLTDKYNWDVVTDEYEALFKTLCKRKIKENLVEINY</sequence>
<dbReference type="Pfam" id="PF00534">
    <property type="entry name" value="Glycos_transf_1"/>
    <property type="match status" value="1"/>
</dbReference>
<dbReference type="Gene3D" id="3.40.50.2000">
    <property type="entry name" value="Glycogen Phosphorylase B"/>
    <property type="match status" value="2"/>
</dbReference>
<evidence type="ECO:0000313" key="4">
    <source>
        <dbReference type="Proteomes" id="UP000036520"/>
    </source>
</evidence>
<gene>
    <name evidence="3" type="ORF">CA2015_2267</name>
</gene>